<dbReference type="GO" id="GO:0051301">
    <property type="term" value="P:cell division"/>
    <property type="evidence" value="ECO:0007669"/>
    <property type="project" value="UniProtKB-KW"/>
</dbReference>
<dbReference type="Pfam" id="PF02984">
    <property type="entry name" value="Cyclin_C"/>
    <property type="match status" value="1"/>
</dbReference>
<keyword evidence="4 7" id="KW-0195">Cyclin</keyword>
<keyword evidence="11" id="KW-1185">Reference proteome</keyword>
<dbReference type="Proteomes" id="UP001372338">
    <property type="component" value="Unassembled WGS sequence"/>
</dbReference>
<dbReference type="PANTHER" id="PTHR10177">
    <property type="entry name" value="CYCLINS"/>
    <property type="match status" value="1"/>
</dbReference>
<evidence type="ECO:0000256" key="1">
    <source>
        <dbReference type="ARBA" id="ARBA00009065"/>
    </source>
</evidence>
<evidence type="ECO:0000259" key="9">
    <source>
        <dbReference type="SMART" id="SM01332"/>
    </source>
</evidence>
<accession>A0AAN9P9X5</accession>
<dbReference type="InterPro" id="IPR006671">
    <property type="entry name" value="Cyclin_N"/>
</dbReference>
<dbReference type="EMBL" id="JAYWIO010000001">
    <property type="protein sequence ID" value="KAK7290943.1"/>
    <property type="molecule type" value="Genomic_DNA"/>
</dbReference>
<evidence type="ECO:0000256" key="3">
    <source>
        <dbReference type="ARBA" id="ARBA00022618"/>
    </source>
</evidence>
<dbReference type="Pfam" id="PF00134">
    <property type="entry name" value="Cyclin_N"/>
    <property type="match status" value="1"/>
</dbReference>
<dbReference type="FunFam" id="1.10.472.10:FF:000040">
    <property type="entry name" value="D6-type cyclin"/>
    <property type="match status" value="1"/>
</dbReference>
<comment type="caution">
    <text evidence="10">The sequence shown here is derived from an EMBL/GenBank/DDBJ whole genome shotgun (WGS) entry which is preliminary data.</text>
</comment>
<reference evidence="10 11" key="1">
    <citation type="submission" date="2024-01" db="EMBL/GenBank/DDBJ databases">
        <title>The genomes of 5 underutilized Papilionoideae crops provide insights into root nodulation and disease resistanc.</title>
        <authorList>
            <person name="Yuan L."/>
        </authorList>
    </citation>
    <scope>NUCLEOTIDE SEQUENCE [LARGE SCALE GENOMIC DNA]</scope>
    <source>
        <strain evidence="10">ZHUSHIDOU_FW_LH</strain>
        <tissue evidence="10">Leaf</tissue>
    </source>
</reference>
<feature type="domain" description="Cyclin-like" evidence="8">
    <location>
        <begin position="68"/>
        <end position="161"/>
    </location>
</feature>
<dbReference type="SMART" id="SM00385">
    <property type="entry name" value="CYCLIN"/>
    <property type="match status" value="1"/>
</dbReference>
<feature type="domain" description="Cyclin C-terminal" evidence="9">
    <location>
        <begin position="170"/>
        <end position="285"/>
    </location>
</feature>
<protein>
    <recommendedName>
        <fullName evidence="6">B-like cyclin</fullName>
    </recommendedName>
</protein>
<dbReference type="FunFam" id="1.10.472.10:FF:000060">
    <property type="entry name" value="D6-type cyclin"/>
    <property type="match status" value="1"/>
</dbReference>
<organism evidence="10 11">
    <name type="scientific">Crotalaria pallida</name>
    <name type="common">Smooth rattlebox</name>
    <name type="synonym">Crotalaria striata</name>
    <dbReference type="NCBI Taxonomy" id="3830"/>
    <lineage>
        <taxon>Eukaryota</taxon>
        <taxon>Viridiplantae</taxon>
        <taxon>Streptophyta</taxon>
        <taxon>Embryophyta</taxon>
        <taxon>Tracheophyta</taxon>
        <taxon>Spermatophyta</taxon>
        <taxon>Magnoliopsida</taxon>
        <taxon>eudicotyledons</taxon>
        <taxon>Gunneridae</taxon>
        <taxon>Pentapetalae</taxon>
        <taxon>rosids</taxon>
        <taxon>fabids</taxon>
        <taxon>Fabales</taxon>
        <taxon>Fabaceae</taxon>
        <taxon>Papilionoideae</taxon>
        <taxon>50 kb inversion clade</taxon>
        <taxon>genistoids sensu lato</taxon>
        <taxon>core genistoids</taxon>
        <taxon>Crotalarieae</taxon>
        <taxon>Crotalaria</taxon>
    </lineage>
</organism>
<dbReference type="CDD" id="cd20544">
    <property type="entry name" value="CYCLIN_AtCycD-like_rpt2"/>
    <property type="match status" value="1"/>
</dbReference>
<gene>
    <name evidence="10" type="ORF">RIF29_05746</name>
</gene>
<evidence type="ECO:0000313" key="11">
    <source>
        <dbReference type="Proteomes" id="UP001372338"/>
    </source>
</evidence>
<dbReference type="InterPro" id="IPR036915">
    <property type="entry name" value="Cyclin-like_sf"/>
</dbReference>
<keyword evidence="5" id="KW-0131">Cell cycle</keyword>
<evidence type="ECO:0000256" key="6">
    <source>
        <dbReference type="ARBA" id="ARBA00032263"/>
    </source>
</evidence>
<evidence type="ECO:0000259" key="8">
    <source>
        <dbReference type="SMART" id="SM00385"/>
    </source>
</evidence>
<comment type="similarity">
    <text evidence="1">Belongs to the cyclin family. Cyclin D subfamily.</text>
</comment>
<evidence type="ECO:0000256" key="7">
    <source>
        <dbReference type="RuleBase" id="RU000383"/>
    </source>
</evidence>
<evidence type="ECO:0000256" key="5">
    <source>
        <dbReference type="ARBA" id="ARBA00023306"/>
    </source>
</evidence>
<keyword evidence="3" id="KW-0132">Cell division</keyword>
<name>A0AAN9P9X5_CROPI</name>
<sequence length="315" mass="35855">MAFLLAPHHHRTTSSMEFALENPLENFHDDLPWDSIPSLFLIESDHIPPPNYFHTLKESDYDISIRRVDVISLISQLSCNFDPALPYLAISYLDRYLANQGILQPKPWANRLLAMSCFSLAAKMLKTEFSATDVQAVLNQGDGGAIFEKQTIQRMEAIVLGALQWRTRSITPFSFIPFFIDSFGLKDLALIQVLKERASEIMLKSQREIRVLEFKPSIIAASALLSASHELFPFQYSSFLRVISDCSYVNMASMQQCYNAMQDIASEEYQSVFNDSNSSSDTPINVLDEHFLSFESEKKNSAPTTLMQEKDLKRR</sequence>
<evidence type="ECO:0000256" key="4">
    <source>
        <dbReference type="ARBA" id="ARBA00023127"/>
    </source>
</evidence>
<dbReference type="InterPro" id="IPR004367">
    <property type="entry name" value="Cyclin_C-dom"/>
</dbReference>
<proteinExistence type="inferred from homology"/>
<dbReference type="AlphaFoldDB" id="A0AAN9P9X5"/>
<comment type="subunit">
    <text evidence="2">Interacts with the CDC2 protein kinase to form a serine/threonine kinase holoenzyme complex also known as maturation promoting factor (MPF). The cyclin subunit imparts substrate specificity to the complex.</text>
</comment>
<dbReference type="InterPro" id="IPR013763">
    <property type="entry name" value="Cyclin-like_dom"/>
</dbReference>
<evidence type="ECO:0000313" key="10">
    <source>
        <dbReference type="EMBL" id="KAK7290943.1"/>
    </source>
</evidence>
<dbReference type="Gene3D" id="1.10.472.10">
    <property type="entry name" value="Cyclin-like"/>
    <property type="match status" value="2"/>
</dbReference>
<dbReference type="SUPFAM" id="SSF47954">
    <property type="entry name" value="Cyclin-like"/>
    <property type="match status" value="2"/>
</dbReference>
<evidence type="ECO:0000256" key="2">
    <source>
        <dbReference type="ARBA" id="ARBA00011177"/>
    </source>
</evidence>
<dbReference type="SMART" id="SM01332">
    <property type="entry name" value="Cyclin_C"/>
    <property type="match status" value="1"/>
</dbReference>
<dbReference type="InterPro" id="IPR039361">
    <property type="entry name" value="Cyclin"/>
</dbReference>